<dbReference type="AlphaFoldDB" id="K0WZN0"/>
<dbReference type="STRING" id="742726.HMPREF9448_01103"/>
<dbReference type="Proteomes" id="UP000006044">
    <property type="component" value="Unassembled WGS sequence"/>
</dbReference>
<dbReference type="HOGENOM" id="CLU_1537085_0_0_10"/>
<organism evidence="1 2">
    <name type="scientific">Barnesiella intestinihominis YIT 11860</name>
    <dbReference type="NCBI Taxonomy" id="742726"/>
    <lineage>
        <taxon>Bacteria</taxon>
        <taxon>Pseudomonadati</taxon>
        <taxon>Bacteroidota</taxon>
        <taxon>Bacteroidia</taxon>
        <taxon>Bacteroidales</taxon>
        <taxon>Barnesiellaceae</taxon>
        <taxon>Barnesiella</taxon>
    </lineage>
</organism>
<gene>
    <name evidence="1" type="ORF">HMPREF9448_01103</name>
</gene>
<protein>
    <submittedName>
        <fullName evidence="1">Uncharacterized protein</fullName>
    </submittedName>
</protein>
<accession>K0WZN0</accession>
<keyword evidence="2" id="KW-1185">Reference proteome</keyword>
<evidence type="ECO:0000313" key="2">
    <source>
        <dbReference type="Proteomes" id="UP000006044"/>
    </source>
</evidence>
<comment type="caution">
    <text evidence="1">The sequence shown here is derived from an EMBL/GenBank/DDBJ whole genome shotgun (WGS) entry which is preliminary data.</text>
</comment>
<name>K0WZN0_9BACT</name>
<dbReference type="EMBL" id="ADLE01000008">
    <property type="protein sequence ID" value="EJZ64623.1"/>
    <property type="molecule type" value="Genomic_DNA"/>
</dbReference>
<sequence length="195" mass="23291">MSRINMIICTPDIFFHPISVMDFKKIFSVVVCAVGIFFSMTAESKDECLNSYVSADSLLLYEYYESHIWVSPLNYPRVFSEQRAVAPDWFHYRDRVIELRVLALRKRIWEEYLRDFPLERLSVRVWLMFSLRTGELVTAELMFLKEVLEVVDSFPAREIIAMCMNSDWSGSTYIMEHEPDKYDSMYTEYFFSLYY</sequence>
<proteinExistence type="predicted"/>
<reference evidence="1 2" key="1">
    <citation type="submission" date="2012-08" db="EMBL/GenBank/DDBJ databases">
        <title>The Genome Sequence of Barnesiella intestinihominis YIT 11860.</title>
        <authorList>
            <consortium name="The Broad Institute Genome Sequencing Platform"/>
            <person name="Earl A."/>
            <person name="Ward D."/>
            <person name="Feldgarden M."/>
            <person name="Gevers D."/>
            <person name="Morotomi M."/>
            <person name="Walker B."/>
            <person name="Young S.K."/>
            <person name="Zeng Q."/>
            <person name="Gargeya S."/>
            <person name="Fitzgerald M."/>
            <person name="Haas B."/>
            <person name="Abouelleil A."/>
            <person name="Alvarado L."/>
            <person name="Arachchi H.M."/>
            <person name="Berlin A.M."/>
            <person name="Chapman S.B."/>
            <person name="Goldberg J."/>
            <person name="Griggs A."/>
            <person name="Gujja S."/>
            <person name="Hansen M."/>
            <person name="Howarth C."/>
            <person name="Imamovic A."/>
            <person name="Larimer J."/>
            <person name="McCowen C."/>
            <person name="Montmayeur A."/>
            <person name="Murphy C."/>
            <person name="Neiman D."/>
            <person name="Pearson M."/>
            <person name="Priest M."/>
            <person name="Roberts A."/>
            <person name="Saif S."/>
            <person name="Shea T."/>
            <person name="Sisk P."/>
            <person name="Sykes S."/>
            <person name="Wortman J."/>
            <person name="Nusbaum C."/>
            <person name="Birren B."/>
        </authorList>
    </citation>
    <scope>NUCLEOTIDE SEQUENCE [LARGE SCALE GENOMIC DNA]</scope>
    <source>
        <strain evidence="1 2">YIT 11860</strain>
    </source>
</reference>
<evidence type="ECO:0000313" key="1">
    <source>
        <dbReference type="EMBL" id="EJZ64623.1"/>
    </source>
</evidence>